<evidence type="ECO:0000313" key="4">
    <source>
        <dbReference type="WBParaSite" id="TASK_0000091801-mRNA-1"/>
    </source>
</evidence>
<evidence type="ECO:0000256" key="1">
    <source>
        <dbReference type="SAM" id="MobiDB-lite"/>
    </source>
</evidence>
<protein>
    <submittedName>
        <fullName evidence="2 4">Uncharacterized protein</fullName>
    </submittedName>
</protein>
<organism evidence="4">
    <name type="scientific">Taenia asiatica</name>
    <name type="common">Asian tapeworm</name>
    <dbReference type="NCBI Taxonomy" id="60517"/>
    <lineage>
        <taxon>Eukaryota</taxon>
        <taxon>Metazoa</taxon>
        <taxon>Spiralia</taxon>
        <taxon>Lophotrochozoa</taxon>
        <taxon>Platyhelminthes</taxon>
        <taxon>Cestoda</taxon>
        <taxon>Eucestoda</taxon>
        <taxon>Cyclophyllidea</taxon>
        <taxon>Taeniidae</taxon>
        <taxon>Taenia</taxon>
    </lineage>
</organism>
<evidence type="ECO:0000313" key="3">
    <source>
        <dbReference type="Proteomes" id="UP000282613"/>
    </source>
</evidence>
<keyword evidence="3" id="KW-1185">Reference proteome</keyword>
<accession>A0A0R3VUC8</accession>
<dbReference type="EMBL" id="UYRS01000160">
    <property type="protein sequence ID" value="VDK22158.1"/>
    <property type="molecule type" value="Genomic_DNA"/>
</dbReference>
<dbReference type="WBParaSite" id="TASK_0000091801-mRNA-1">
    <property type="protein sequence ID" value="TASK_0000091801-mRNA-1"/>
    <property type="gene ID" value="TASK_0000091801"/>
</dbReference>
<dbReference type="AlphaFoldDB" id="A0A0R3VUC8"/>
<feature type="region of interest" description="Disordered" evidence="1">
    <location>
        <begin position="1"/>
        <end position="38"/>
    </location>
</feature>
<sequence length="175" mass="18881">MDGTGQHSSKEKVARRHGSDPLAALGNFKSRPSLNDSSFGLVFPRPVMDVPDGRTSTLLRAGNTFPALVLKHRPTFTSAASASTSASGTLRSARPFGFRLANASKSRSHQVVDLFPTPHLNPDSDHRQVDKIPSLPHSSTVFHGRASRSTNFVKAGVTVGKQQRDDRLCDCADPH</sequence>
<proteinExistence type="predicted"/>
<name>A0A0R3VUC8_TAEAS</name>
<reference evidence="4" key="1">
    <citation type="submission" date="2017-02" db="UniProtKB">
        <authorList>
            <consortium name="WormBaseParasite"/>
        </authorList>
    </citation>
    <scope>IDENTIFICATION</scope>
</reference>
<gene>
    <name evidence="2" type="ORF">TASK_LOCUS919</name>
</gene>
<evidence type="ECO:0000313" key="2">
    <source>
        <dbReference type="EMBL" id="VDK22158.1"/>
    </source>
</evidence>
<dbReference type="Proteomes" id="UP000282613">
    <property type="component" value="Unassembled WGS sequence"/>
</dbReference>
<reference evidence="2 3" key="2">
    <citation type="submission" date="2018-11" db="EMBL/GenBank/DDBJ databases">
        <authorList>
            <consortium name="Pathogen Informatics"/>
        </authorList>
    </citation>
    <scope>NUCLEOTIDE SEQUENCE [LARGE SCALE GENOMIC DNA]</scope>
</reference>